<keyword evidence="7" id="KW-0904">Protein phosphatase</keyword>
<dbReference type="Proteomes" id="UP000225706">
    <property type="component" value="Unassembled WGS sequence"/>
</dbReference>
<evidence type="ECO:0000259" key="13">
    <source>
        <dbReference type="PROSITE" id="PS51180"/>
    </source>
</evidence>
<gene>
    <name evidence="14" type="primary">Ptpn23</name>
    <name evidence="14" type="ORF">AWC38_SpisGene12201</name>
</gene>
<evidence type="ECO:0000256" key="1">
    <source>
        <dbReference type="ARBA" id="ARBA00004177"/>
    </source>
</evidence>
<evidence type="ECO:0000256" key="3">
    <source>
        <dbReference type="ARBA" id="ARBA00013064"/>
    </source>
</evidence>
<feature type="compositionally biased region" description="Polar residues" evidence="10">
    <location>
        <begin position="2682"/>
        <end position="2694"/>
    </location>
</feature>
<feature type="region of interest" description="Disordered" evidence="10">
    <location>
        <begin position="719"/>
        <end position="753"/>
    </location>
</feature>
<evidence type="ECO:0000256" key="2">
    <source>
        <dbReference type="ARBA" id="ARBA00004496"/>
    </source>
</evidence>
<keyword evidence="4" id="KW-0963">Cytoplasm</keyword>
<evidence type="ECO:0000256" key="5">
    <source>
        <dbReference type="ARBA" id="ARBA00022753"/>
    </source>
</evidence>
<feature type="compositionally biased region" description="Basic and acidic residues" evidence="10">
    <location>
        <begin position="2660"/>
        <end position="2681"/>
    </location>
</feature>
<feature type="compositionally biased region" description="Low complexity" evidence="10">
    <location>
        <begin position="1072"/>
        <end position="1088"/>
    </location>
</feature>
<dbReference type="GO" id="GO:0004725">
    <property type="term" value="F:protein tyrosine phosphatase activity"/>
    <property type="evidence" value="ECO:0007669"/>
    <property type="project" value="UniProtKB-EC"/>
</dbReference>
<dbReference type="PANTHER" id="PTHR23030">
    <property type="entry name" value="PCD6 INTERACTING PROTEIN-RELATED"/>
    <property type="match status" value="1"/>
</dbReference>
<dbReference type="Gene3D" id="1.20.120.560">
    <property type="entry name" value="alix/aip1 in complex with the ypdl late domain"/>
    <property type="match status" value="1"/>
</dbReference>
<dbReference type="Pfam" id="PF03097">
    <property type="entry name" value="BRO1"/>
    <property type="match status" value="1"/>
</dbReference>
<dbReference type="InterPro" id="IPR003595">
    <property type="entry name" value="Tyr_Pase_cat"/>
</dbReference>
<dbReference type="SMART" id="SM00404">
    <property type="entry name" value="PTPc_motif"/>
    <property type="match status" value="1"/>
</dbReference>
<feature type="compositionally biased region" description="Polar residues" evidence="10">
    <location>
        <begin position="1376"/>
        <end position="1402"/>
    </location>
</feature>
<protein>
    <recommendedName>
        <fullName evidence="3">protein-tyrosine-phosphatase</fullName>
        <ecNumber evidence="3">3.1.3.48</ecNumber>
    </recommendedName>
</protein>
<dbReference type="SMART" id="SM00194">
    <property type="entry name" value="PTPc"/>
    <property type="match status" value="1"/>
</dbReference>
<feature type="compositionally biased region" description="Polar residues" evidence="10">
    <location>
        <begin position="2380"/>
        <end position="2398"/>
    </location>
</feature>
<accession>A0A2B4S3B4</accession>
<dbReference type="SMART" id="SM01041">
    <property type="entry name" value="BRO1"/>
    <property type="match status" value="1"/>
</dbReference>
<dbReference type="EMBL" id="LSMT01000213">
    <property type="protein sequence ID" value="PFX23270.1"/>
    <property type="molecule type" value="Genomic_DNA"/>
</dbReference>
<feature type="compositionally biased region" description="Polar residues" evidence="10">
    <location>
        <begin position="1062"/>
        <end position="1071"/>
    </location>
</feature>
<feature type="compositionally biased region" description="Basic and acidic residues" evidence="10">
    <location>
        <begin position="2399"/>
        <end position="2418"/>
    </location>
</feature>
<feature type="compositionally biased region" description="Basic and acidic residues" evidence="10">
    <location>
        <begin position="2525"/>
        <end position="2539"/>
    </location>
</feature>
<feature type="compositionally biased region" description="Basic and acidic residues" evidence="10">
    <location>
        <begin position="1785"/>
        <end position="1812"/>
    </location>
</feature>
<dbReference type="InterPro" id="IPR004328">
    <property type="entry name" value="BRO1_dom"/>
</dbReference>
<keyword evidence="15" id="KW-1185">Reference proteome</keyword>
<dbReference type="GO" id="GO:0043328">
    <property type="term" value="P:protein transport to vacuole involved in ubiquitin-dependent protein catabolic process via the multivesicular body sorting pathway"/>
    <property type="evidence" value="ECO:0007669"/>
    <property type="project" value="TreeGrafter"/>
</dbReference>
<feature type="compositionally biased region" description="Polar residues" evidence="10">
    <location>
        <begin position="871"/>
        <end position="881"/>
    </location>
</feature>
<dbReference type="Gene3D" id="1.25.40.280">
    <property type="entry name" value="alix/aip1 like domains"/>
    <property type="match status" value="1"/>
</dbReference>
<feature type="compositionally biased region" description="Basic and acidic residues" evidence="10">
    <location>
        <begin position="2703"/>
        <end position="2719"/>
    </location>
</feature>
<comment type="caution">
    <text evidence="14">The sequence shown here is derived from an EMBL/GenBank/DDBJ whole genome shotgun (WGS) entry which is preliminary data.</text>
</comment>
<keyword evidence="9" id="KW-0175">Coiled coil</keyword>
<dbReference type="Gene3D" id="1.20.140.50">
    <property type="entry name" value="alix/aip1 like domains"/>
    <property type="match status" value="1"/>
</dbReference>
<keyword evidence="14" id="KW-0675">Receptor</keyword>
<feature type="compositionally biased region" description="Low complexity" evidence="10">
    <location>
        <begin position="1124"/>
        <end position="1272"/>
    </location>
</feature>
<organism evidence="14 15">
    <name type="scientific">Stylophora pistillata</name>
    <name type="common">Smooth cauliflower coral</name>
    <dbReference type="NCBI Taxonomy" id="50429"/>
    <lineage>
        <taxon>Eukaryota</taxon>
        <taxon>Metazoa</taxon>
        <taxon>Cnidaria</taxon>
        <taxon>Anthozoa</taxon>
        <taxon>Hexacorallia</taxon>
        <taxon>Scleractinia</taxon>
        <taxon>Astrocoeniina</taxon>
        <taxon>Pocilloporidae</taxon>
        <taxon>Stylophora</taxon>
    </lineage>
</organism>
<reference evidence="15" key="1">
    <citation type="journal article" date="2017" name="bioRxiv">
        <title>Comparative analysis of the genomes of Stylophora pistillata and Acropora digitifera provides evidence for extensive differences between species of corals.</title>
        <authorList>
            <person name="Voolstra C.R."/>
            <person name="Li Y."/>
            <person name="Liew Y.J."/>
            <person name="Baumgarten S."/>
            <person name="Zoccola D."/>
            <person name="Flot J.-F."/>
            <person name="Tambutte S."/>
            <person name="Allemand D."/>
            <person name="Aranda M."/>
        </authorList>
    </citation>
    <scope>NUCLEOTIDE SEQUENCE [LARGE SCALE GENOMIC DNA]</scope>
</reference>
<dbReference type="PROSITE" id="PS50055">
    <property type="entry name" value="TYR_PHOSPHATASE_PTP"/>
    <property type="match status" value="1"/>
</dbReference>
<dbReference type="Pfam" id="PF13949">
    <property type="entry name" value="ALIX_LYPXL_bnd"/>
    <property type="match status" value="1"/>
</dbReference>
<feature type="region of interest" description="Disordered" evidence="10">
    <location>
        <begin position="1357"/>
        <end position="1604"/>
    </location>
</feature>
<feature type="compositionally biased region" description="Polar residues" evidence="10">
    <location>
        <begin position="837"/>
        <end position="848"/>
    </location>
</feature>
<feature type="compositionally biased region" description="Polar residues" evidence="10">
    <location>
        <begin position="1007"/>
        <end position="1037"/>
    </location>
</feature>
<proteinExistence type="predicted"/>
<evidence type="ECO:0000259" key="12">
    <source>
        <dbReference type="PROSITE" id="PS50056"/>
    </source>
</evidence>
<keyword evidence="6" id="KW-0378">Hydrolase</keyword>
<feature type="compositionally biased region" description="Polar residues" evidence="10">
    <location>
        <begin position="1530"/>
        <end position="1549"/>
    </location>
</feature>
<evidence type="ECO:0000256" key="9">
    <source>
        <dbReference type="SAM" id="Coils"/>
    </source>
</evidence>
<dbReference type="GO" id="GO:0032456">
    <property type="term" value="P:endocytic recycling"/>
    <property type="evidence" value="ECO:0007669"/>
    <property type="project" value="TreeGrafter"/>
</dbReference>
<feature type="domain" description="Tyrosine-protein phosphatase" evidence="11">
    <location>
        <begin position="2007"/>
        <end position="2270"/>
    </location>
</feature>
<feature type="compositionally biased region" description="Acidic residues" evidence="10">
    <location>
        <begin position="2324"/>
        <end position="2341"/>
    </location>
</feature>
<evidence type="ECO:0000256" key="10">
    <source>
        <dbReference type="SAM" id="MobiDB-lite"/>
    </source>
</evidence>
<feature type="compositionally biased region" description="Basic and acidic residues" evidence="10">
    <location>
        <begin position="1862"/>
        <end position="1892"/>
    </location>
</feature>
<comment type="catalytic activity">
    <reaction evidence="8">
        <text>O-phospho-L-tyrosyl-[protein] + H2O = L-tyrosyl-[protein] + phosphate</text>
        <dbReference type="Rhea" id="RHEA:10684"/>
        <dbReference type="Rhea" id="RHEA-COMP:10136"/>
        <dbReference type="Rhea" id="RHEA-COMP:20101"/>
        <dbReference type="ChEBI" id="CHEBI:15377"/>
        <dbReference type="ChEBI" id="CHEBI:43474"/>
        <dbReference type="ChEBI" id="CHEBI:46858"/>
        <dbReference type="ChEBI" id="CHEBI:61978"/>
        <dbReference type="EC" id="3.1.3.48"/>
    </reaction>
</comment>
<evidence type="ECO:0000313" key="15">
    <source>
        <dbReference type="Proteomes" id="UP000225706"/>
    </source>
</evidence>
<dbReference type="InterPro" id="IPR025304">
    <property type="entry name" value="ALIX_V_dom"/>
</dbReference>
<feature type="compositionally biased region" description="Polar residues" evidence="10">
    <location>
        <begin position="1494"/>
        <end position="1513"/>
    </location>
</feature>
<comment type="subcellular location">
    <subcellularLocation>
        <location evidence="2">Cytoplasm</location>
    </subcellularLocation>
    <subcellularLocation>
        <location evidence="1">Endosome</location>
    </subcellularLocation>
</comment>
<evidence type="ECO:0000256" key="8">
    <source>
        <dbReference type="ARBA" id="ARBA00051722"/>
    </source>
</evidence>
<feature type="region of interest" description="Disordered" evidence="10">
    <location>
        <begin position="2323"/>
        <end position="2719"/>
    </location>
</feature>
<feature type="compositionally biased region" description="Polar residues" evidence="10">
    <location>
        <begin position="959"/>
        <end position="975"/>
    </location>
</feature>
<feature type="compositionally biased region" description="Basic and acidic residues" evidence="10">
    <location>
        <begin position="1769"/>
        <end position="1778"/>
    </location>
</feature>
<feature type="coiled-coil region" evidence="9">
    <location>
        <begin position="566"/>
        <end position="593"/>
    </location>
</feature>
<dbReference type="InterPro" id="IPR029021">
    <property type="entry name" value="Prot-tyrosine_phosphatase-like"/>
</dbReference>
<dbReference type="FunFam" id="3.90.190.10:FF:000102">
    <property type="entry name" value="Receptor-type tyrosine-protein phosphatase"/>
    <property type="match status" value="1"/>
</dbReference>
<feature type="region of interest" description="Disordered" evidence="10">
    <location>
        <begin position="1768"/>
        <end position="1892"/>
    </location>
</feature>
<dbReference type="InterPro" id="IPR000242">
    <property type="entry name" value="PTP_cat"/>
</dbReference>
<feature type="compositionally biased region" description="Basic and acidic residues" evidence="10">
    <location>
        <begin position="719"/>
        <end position="729"/>
    </location>
</feature>
<feature type="region of interest" description="Disordered" evidence="10">
    <location>
        <begin position="1718"/>
        <end position="1747"/>
    </location>
</feature>
<evidence type="ECO:0000256" key="6">
    <source>
        <dbReference type="ARBA" id="ARBA00022801"/>
    </source>
</evidence>
<dbReference type="GO" id="GO:0005768">
    <property type="term" value="C:endosome"/>
    <property type="evidence" value="ECO:0007669"/>
    <property type="project" value="UniProtKB-SubCell"/>
</dbReference>
<feature type="domain" description="BRO1" evidence="13">
    <location>
        <begin position="1"/>
        <end position="410"/>
    </location>
</feature>
<feature type="compositionally biased region" description="Polar residues" evidence="10">
    <location>
        <begin position="1443"/>
        <end position="1460"/>
    </location>
</feature>
<dbReference type="Pfam" id="PF00102">
    <property type="entry name" value="Y_phosphatase"/>
    <property type="match status" value="1"/>
</dbReference>
<keyword evidence="5" id="KW-0967">Endosome</keyword>
<feature type="compositionally biased region" description="Low complexity" evidence="10">
    <location>
        <begin position="2462"/>
        <end position="2478"/>
    </location>
</feature>
<evidence type="ECO:0000256" key="7">
    <source>
        <dbReference type="ARBA" id="ARBA00022912"/>
    </source>
</evidence>
<feature type="compositionally biased region" description="Basic and acidic residues" evidence="10">
    <location>
        <begin position="2551"/>
        <end position="2568"/>
    </location>
</feature>
<feature type="compositionally biased region" description="Polar residues" evidence="10">
    <location>
        <begin position="1281"/>
        <end position="1302"/>
    </location>
</feature>
<dbReference type="PRINTS" id="PR00700">
    <property type="entry name" value="PRTYPHPHTASE"/>
</dbReference>
<dbReference type="InterPro" id="IPR000387">
    <property type="entry name" value="Tyr_Pase_dom"/>
</dbReference>
<dbReference type="PANTHER" id="PTHR23030:SF30">
    <property type="entry name" value="TYROSINE-PROTEIN PHOSPHATASE NON-RECEPTOR TYPE 23"/>
    <property type="match status" value="1"/>
</dbReference>
<dbReference type="GO" id="GO:0045022">
    <property type="term" value="P:early endosome to late endosome transport"/>
    <property type="evidence" value="ECO:0007669"/>
    <property type="project" value="TreeGrafter"/>
</dbReference>
<feature type="region of interest" description="Disordered" evidence="10">
    <location>
        <begin position="1679"/>
        <end position="1701"/>
    </location>
</feature>
<feature type="compositionally biased region" description="Polar residues" evidence="10">
    <location>
        <begin position="1572"/>
        <end position="1589"/>
    </location>
</feature>
<feature type="compositionally biased region" description="Polar residues" evidence="10">
    <location>
        <begin position="2604"/>
        <end position="2631"/>
    </location>
</feature>
<feature type="compositionally biased region" description="Polar residues" evidence="10">
    <location>
        <begin position="2420"/>
        <end position="2432"/>
    </location>
</feature>
<dbReference type="EC" id="3.1.3.48" evidence="3"/>
<dbReference type="STRING" id="50429.A0A2B4S3B4"/>
<feature type="compositionally biased region" description="Polar residues" evidence="10">
    <location>
        <begin position="2444"/>
        <end position="2454"/>
    </location>
</feature>
<feature type="compositionally biased region" description="Basic and acidic residues" evidence="10">
    <location>
        <begin position="2352"/>
        <end position="2367"/>
    </location>
</feature>
<evidence type="ECO:0000256" key="4">
    <source>
        <dbReference type="ARBA" id="ARBA00022490"/>
    </source>
</evidence>
<feature type="domain" description="Tyrosine specific protein phosphatases" evidence="12">
    <location>
        <begin position="2185"/>
        <end position="2261"/>
    </location>
</feature>
<evidence type="ECO:0000259" key="11">
    <source>
        <dbReference type="PROSITE" id="PS50055"/>
    </source>
</evidence>
<feature type="compositionally biased region" description="Low complexity" evidence="10">
    <location>
        <begin position="1727"/>
        <end position="1745"/>
    </location>
</feature>
<evidence type="ECO:0000313" key="14">
    <source>
        <dbReference type="EMBL" id="PFX23270.1"/>
    </source>
</evidence>
<feature type="compositionally biased region" description="Polar residues" evidence="10">
    <location>
        <begin position="2569"/>
        <end position="2590"/>
    </location>
</feature>
<sequence length="2719" mass="303327">MFVWTVQQRFAGGEKFQSQHTMLNKLFICLSLHARNSNFDNLVKMRTDLYSEEPISLSDIRFEQAAILHNLASLHSQLGCQEDRTAEEIFVCIQNVSVVCKEVEKRRIKLEICNEQHSLDDVFGEWALVISKSVSDCCKVFINNISSVLLEFPALKKNNTWLLLDTEFHFKCGMKVACTHFQAAAGIFQFLKDHFASDAFFDMASNLLQLYINIMLGQAQECLLEKSILDSRKDSLIARISMQVHDYYNQALQFLESQGPSYMGSRKAKVYMSNNAEENQKFGEKVAYLKAASQKITEAQKASKGQPERTQEVLQFVVDVVSNKYQGAVKDNDFIYHEVVPELDALPEIKAAPLVKPIPFQPCDSSVSGPDIFQRLIPMEAHTDSSLYSEEKAKLLRRYASSIDQKNHSLSKSLADLHIDDLLEPEGYDTLPAAVKQKSDSLKTDGNLKEVENNVEELTKIGSKVEDLLTSLVKMLEEDMQKEKELMELVGPMTPPPEREDFEKDLEQCQKSHKKAMQTNSELMKVFNEHKHNLDLLSGPSEGLIAALPSLNIIDTPIDDGAVQRLRDLISKVDQMKSQRKQLEAELRKELADDDITQLLVTREDGNKMAFFEEQLKKHDSTCGLIQANLDAQPKILKALTEANAKYAPTRQAVKETAQRRDDAIQSIILSHDTFLELKEKLSRGLRFYQGLEKNVLKLEEKLKEFYENRKKDMAKIEEKEKKAKERAKPPPVRPSAVKPDHLVHPPTSSVPVPSVSHYPGGPMIPNSAMRPGVPHLTPEGILLHPRIPGGTFPPNSFPRGPPPHPAEGRFNPSGSPRFPGRAPFPTGDLRVPTPSVLPQTIPGSGPQQVLPEHRVPQTLPSQISRPPANTAVQPHSTVPFSQMGPRAPTPAEHLIHSTPRMSYPVPVGPSIQPGSQPGFLPGHPGEPYQVPHGQQLPGQQSPNKQPPNQYPSAAQHASGPQSPGQNPGSQKPTVQQPPPHFAVGQVHGPGGPQGLPSYDQAKLIQGFQQLDRTHQPPIQGNQNLSQGQLPGIAQQQSDRHPPQTFPPQQQFQAPKGPHPTAQHQHTSQAGPPQRYQPPIQSSSISQPVLPGASPQPPRSWISQPFQFPRLSQQPLRPPPPLHPQQAQPSLQPQRPQHQQQTRQPLSSQHPQVLQHPLQPQQPLTPQQKFQPLQPLYQRQQQQPHTQQQLPTSSQPQLKEPLQPQKMAQVQQPLQPQQQTQPLLTPQNPLQFQQQSQQQQQSQPPHQFQHSNLLFQEPLQFQQQFPHQQTPLSREFAQHPQKFQPTRQPDSPQMSKQQQFHSPIQPPQGYQQPLQPQSQQPVQGQQFPQKTPQPQNVVKPEVIPVVPSQIGQISVVSRQQPISDIPPQPSRPGLSARQTYTGYSPGQQALQPSGVSSQQDNPYQIDKKGPQVGQPSPQPPKDAFPSQHSVMQRPGGNLPPHNPSASSSNWAYPQTSQPLPSTGAPVSRQPLSHQDSKGQQQGFGGMRGQGVQQPQSNYPSQGWSPSPVSQLPPQEQLRKEQAVYPPGMGRQTSSDYGKQSQYPGQNIRRSPSSSSYPPYGGSPGKPVLPASEGSQPYSFSQGSAPSSPLVQGVRPSPTSMPSSAYANSYSVSVAQAQLSQQQQMQQLQTQMLLQQQQLILQQQELLRHQQQQQQHDSDQGHIAQLFQQILQQQSKLTEMEQKLKDRGDHDSHDSHDKEHYKEHIQEDLEGISLSKQDREVVEKDLHSPSSQNSTGFSSSWSSGLSTQVNGKLDMDQLFNDLAKTQISKISEKGKHDEGDVVGSKPIRDIDSDPQEHSVKKSINDRDSARNGEDMSSVDSSTVTEQDKVTESAGHGKLNNLKGASLDSSEKKSEDETLIDSSSLKEKKTDGNRQETETSTERDKEKERLREVEEQIQKIKDLQKNSFPPLPPKQQYLYEPGKMPETCQLPAKQRDAKPAVDPNKPSLHRQCGHYYQTQQSSTTIGQDENNECLSDEEYLQKLCRTVETFEALVVNLEQRRENAPYNGFTHEWKVLEKMQETDSAMLSTQAATLNASKNRYRDILPWDHTRVTLGTKEGGDYINANAIKKVTPLSPDYILTQGPIAATLGDFWLMVWEQKSPVIVMLTKEVEGNRLKCHQYWPIDEGHTVVYGAIRVHMRSLNHCQAWIERIMHVQHAESDELLVVSHLQFVGWPDHGVPHSPSDLLTFLSEVHNQYQEKDPNTERPLLVHCSAGVGRAGTFSVLYTAICELNGTGLIVNIPKLVRNFRKHRKFTVQKKEQYEFCYRAILFYASQFIQLEKTAIEFKKKKIASPSNLGDVNVAQSMTSPDAGGQRKPEEVSFLGEISDEDSSDDDSSDDDSEETSGVKSTPGLEPREVDDRKCDSESFRAQDGSQDAAFPNVNDNSESQSAAKGSMNTSKDSVDDGDRFELSERSEEKYQPQEVSKSTSASINADDTKASSLEALSGNTNLSTVIDNNEEQNADQDSSQSNSNVVNTVNEIQDVSKSPVADEDRSGTIAASPNEDNCETKTCAEDGVEESAESGLGEVKEETASNERKGSEVEVQETKTGYSVEREMLDGTERDEKETDVKGNQNVDLLASDNTKQAGSSDLSMKEIDSKVILNDETFQQKDQQNENDSTPQDGVGNVQSTEEQVVAESWQRNEGSEETTQDNTYQEENNVDTEKLLHEKNSQSKPAQGKEDSATSSQKDANQGSRSKTDDEDESPQHINKECENEKTDES</sequence>
<feature type="compositionally biased region" description="Pro residues" evidence="10">
    <location>
        <begin position="796"/>
        <end position="806"/>
    </location>
</feature>
<feature type="region of interest" description="Disordered" evidence="10">
    <location>
        <begin position="792"/>
        <end position="1342"/>
    </location>
</feature>
<dbReference type="OrthoDB" id="10266451at2759"/>
<feature type="compositionally biased region" description="Low complexity" evidence="10">
    <location>
        <begin position="1307"/>
        <end position="1329"/>
    </location>
</feature>
<feature type="compositionally biased region" description="Low complexity" evidence="10">
    <location>
        <begin position="1550"/>
        <end position="1559"/>
    </location>
</feature>
<dbReference type="PROSITE" id="PS51180">
    <property type="entry name" value="BRO1"/>
    <property type="match status" value="1"/>
</dbReference>
<name>A0A2B4S3B4_STYPI</name>
<dbReference type="Gene3D" id="3.90.190.10">
    <property type="entry name" value="Protein tyrosine phosphatase superfamily"/>
    <property type="match status" value="1"/>
</dbReference>
<dbReference type="SUPFAM" id="SSF52799">
    <property type="entry name" value="(Phosphotyrosine protein) phosphatases II"/>
    <property type="match status" value="1"/>
</dbReference>
<dbReference type="PROSITE" id="PS50056">
    <property type="entry name" value="TYR_PHOSPHATASE_2"/>
    <property type="match status" value="1"/>
</dbReference>
<dbReference type="InterPro" id="IPR038499">
    <property type="entry name" value="BRO1_sf"/>
</dbReference>